<protein>
    <submittedName>
        <fullName evidence="2">mRNA interferase</fullName>
    </submittedName>
</protein>
<evidence type="ECO:0000313" key="3">
    <source>
        <dbReference type="Proteomes" id="UP000076083"/>
    </source>
</evidence>
<gene>
    <name evidence="2" type="ORF">TK06_00440</name>
</gene>
<dbReference type="SUPFAM" id="SSF54786">
    <property type="entry name" value="YcfA/nrd intein domain"/>
    <property type="match status" value="1"/>
</dbReference>
<feature type="region of interest" description="Disordered" evidence="1">
    <location>
        <begin position="20"/>
        <end position="64"/>
    </location>
</feature>
<evidence type="ECO:0000313" key="2">
    <source>
        <dbReference type="EMBL" id="AMZ69627.1"/>
    </source>
</evidence>
<evidence type="ECO:0000256" key="1">
    <source>
        <dbReference type="SAM" id="MobiDB-lite"/>
    </source>
</evidence>
<accession>A0A165YIK3</accession>
<dbReference type="Proteomes" id="UP000076083">
    <property type="component" value="Chromosome"/>
</dbReference>
<reference evidence="2 3" key="2">
    <citation type="journal article" date="2018" name="Nature">
        <title>Mutant phenotypes for thousands of bacterial genes of unknown function.</title>
        <authorList>
            <person name="Price M.N."/>
            <person name="Wetmore K.M."/>
            <person name="Waters R.J."/>
            <person name="Callaghan M."/>
            <person name="Ray J."/>
            <person name="Liu H."/>
            <person name="Kuehl J.V."/>
            <person name="Melnyk R.A."/>
            <person name="Lamson J.S."/>
            <person name="Suh Y."/>
            <person name="Carlson H.K."/>
            <person name="Esquivel Z."/>
            <person name="Sadeeshkumar H."/>
            <person name="Chakraborty R."/>
            <person name="Zane G.M."/>
            <person name="Rubin B.E."/>
            <person name="Wall J.D."/>
            <person name="Visel A."/>
            <person name="Bristow J."/>
            <person name="Blow M.J."/>
            <person name="Arkin A.P."/>
            <person name="Deutschbauer A.M."/>
        </authorList>
    </citation>
    <scope>NUCLEOTIDE SEQUENCE [LARGE SCALE GENOMIC DNA]</scope>
    <source>
        <strain evidence="2 3">FW300-N2E2</strain>
    </source>
</reference>
<organism evidence="2 3">
    <name type="scientific">Pseudomonas fluorescens</name>
    <dbReference type="NCBI Taxonomy" id="294"/>
    <lineage>
        <taxon>Bacteria</taxon>
        <taxon>Pseudomonadati</taxon>
        <taxon>Pseudomonadota</taxon>
        <taxon>Gammaproteobacteria</taxon>
        <taxon>Pseudomonadales</taxon>
        <taxon>Pseudomonadaceae</taxon>
        <taxon>Pseudomonas</taxon>
    </lineage>
</organism>
<dbReference type="AlphaFoldDB" id="A0A165YIK3"/>
<dbReference type="EMBL" id="CP015225">
    <property type="protein sequence ID" value="AMZ69627.1"/>
    <property type="molecule type" value="Genomic_DNA"/>
</dbReference>
<reference evidence="3" key="1">
    <citation type="submission" date="2016-04" db="EMBL/GenBank/DDBJ databases">
        <authorList>
            <person name="Ray J."/>
            <person name="Price M."/>
            <person name="Deutschbauer A."/>
        </authorList>
    </citation>
    <scope>NUCLEOTIDE SEQUENCE [LARGE SCALE GENOMIC DNA]</scope>
    <source>
        <strain evidence="3">FW300-N2E2</strain>
    </source>
</reference>
<proteinExistence type="predicted"/>
<name>A0A165YIK3_PSEFL</name>
<sequence>MKLSELRRWLKTQRMAFEAGKGSHFKVPPRQQGYLADHSSKEKPEPTGKAIIKQLGSEEPFHHA</sequence>